<gene>
    <name evidence="5" type="primary">LOC105993275</name>
</gene>
<keyword evidence="1" id="KW-0825">Tumor antigen</keyword>
<dbReference type="RefSeq" id="XP_012881933.1">
    <property type="nucleotide sequence ID" value="XM_013026479.1"/>
</dbReference>
<dbReference type="AlphaFoldDB" id="A0A1S3FZE8"/>
<accession>A0A1S3FZE8</accession>
<dbReference type="InParanoid" id="A0A1S3FZE8"/>
<dbReference type="FunFam" id="1.10.10.1200:FF:000007">
    <property type="entry name" value="Melanoma-associated antigen C2"/>
    <property type="match status" value="1"/>
</dbReference>
<keyword evidence="4" id="KW-1185">Reference proteome</keyword>
<dbReference type="InterPro" id="IPR041899">
    <property type="entry name" value="MAGE_WH2"/>
</dbReference>
<dbReference type="OrthoDB" id="205198at2759"/>
<dbReference type="Pfam" id="PF01454">
    <property type="entry name" value="MAGE"/>
    <property type="match status" value="1"/>
</dbReference>
<evidence type="ECO:0000313" key="4">
    <source>
        <dbReference type="Proteomes" id="UP000081671"/>
    </source>
</evidence>
<dbReference type="InterPro" id="IPR041898">
    <property type="entry name" value="MAGE_WH1"/>
</dbReference>
<name>A0A1S3FZE8_DIPOR</name>
<organism evidence="4 5">
    <name type="scientific">Dipodomys ordii</name>
    <name type="common">Ord's kangaroo rat</name>
    <dbReference type="NCBI Taxonomy" id="10020"/>
    <lineage>
        <taxon>Eukaryota</taxon>
        <taxon>Metazoa</taxon>
        <taxon>Chordata</taxon>
        <taxon>Craniata</taxon>
        <taxon>Vertebrata</taxon>
        <taxon>Euteleostomi</taxon>
        <taxon>Mammalia</taxon>
        <taxon>Eutheria</taxon>
        <taxon>Euarchontoglires</taxon>
        <taxon>Glires</taxon>
        <taxon>Rodentia</taxon>
        <taxon>Castorimorpha</taxon>
        <taxon>Heteromyidae</taxon>
        <taxon>Dipodomyinae</taxon>
        <taxon>Dipodomys</taxon>
    </lineage>
</organism>
<feature type="region of interest" description="Disordered" evidence="2">
    <location>
        <begin position="1"/>
        <end position="60"/>
    </location>
</feature>
<feature type="region of interest" description="Disordered" evidence="2">
    <location>
        <begin position="83"/>
        <end position="107"/>
    </location>
</feature>
<dbReference type="GO" id="GO:0005634">
    <property type="term" value="C:nucleus"/>
    <property type="evidence" value="ECO:0007669"/>
    <property type="project" value="TreeGrafter"/>
</dbReference>
<dbReference type="Proteomes" id="UP000081671">
    <property type="component" value="Unplaced"/>
</dbReference>
<proteinExistence type="predicted"/>
<dbReference type="Gene3D" id="1.10.10.1200">
    <property type="entry name" value="MAGE homology domain, winged helix WH1 motif"/>
    <property type="match status" value="1"/>
</dbReference>
<sequence length="347" mass="38909">MPRGQKSKLRARERRRQVRGGEEPKNVKNAQATVGKEEHPSSSSSDIQDAPHSSSTAEAISSQLELGGAESLMAAAISVVTQPRSTEGASNQVEEKPTTSQATTEPRVEDLIDQKIAMLVHYLLYKYQMKEPITKADMLKNIIQSCKNHFPEILKKASEHVELIFGLDVKELDPIKNIYVLVNKLEMGPDAKCSDSRGVPKTGLLMTVLSVIFTKGNCATEEQVWEVLNMMGIQENRNHFIFGDPKKVITKDLVRDRYLKYERIPDSNPPRFQFMWGPRAYAETTKMKVLEFLSKIHNTSPNSFPDLYEEAMKDEAERAQARLAARARTAAMASARSKVMPSNSCPK</sequence>
<feature type="compositionally biased region" description="Polar residues" evidence="2">
    <location>
        <begin position="83"/>
        <end position="104"/>
    </location>
</feature>
<dbReference type="PROSITE" id="PS50838">
    <property type="entry name" value="MAGE"/>
    <property type="match status" value="1"/>
</dbReference>
<feature type="compositionally biased region" description="Basic residues" evidence="2">
    <location>
        <begin position="1"/>
        <end position="18"/>
    </location>
</feature>
<dbReference type="KEGG" id="dord:105993275"/>
<evidence type="ECO:0000256" key="2">
    <source>
        <dbReference type="SAM" id="MobiDB-lite"/>
    </source>
</evidence>
<dbReference type="PANTHER" id="PTHR11736">
    <property type="entry name" value="MELANOMA-ASSOCIATED ANTIGEN MAGE ANTIGEN"/>
    <property type="match status" value="1"/>
</dbReference>
<dbReference type="SMART" id="SM01373">
    <property type="entry name" value="MAGE"/>
    <property type="match status" value="1"/>
</dbReference>
<evidence type="ECO:0000313" key="5">
    <source>
        <dbReference type="RefSeq" id="XP_012881933.1"/>
    </source>
</evidence>
<dbReference type="PANTHER" id="PTHR11736:SF36">
    <property type="entry name" value="MELANOMA-ASSOCIATED ANTIGEN B10"/>
    <property type="match status" value="1"/>
</dbReference>
<reference evidence="5" key="1">
    <citation type="submission" date="2025-08" db="UniProtKB">
        <authorList>
            <consortium name="RefSeq"/>
        </authorList>
    </citation>
    <scope>IDENTIFICATION</scope>
    <source>
        <tissue evidence="5">Kidney</tissue>
    </source>
</reference>
<dbReference type="GeneID" id="105993275"/>
<feature type="domain" description="MAGE" evidence="3">
    <location>
        <begin position="112"/>
        <end position="311"/>
    </location>
</feature>
<evidence type="ECO:0000259" key="3">
    <source>
        <dbReference type="PROSITE" id="PS50838"/>
    </source>
</evidence>
<dbReference type="InterPro" id="IPR002190">
    <property type="entry name" value="MHD_dom"/>
</dbReference>
<feature type="compositionally biased region" description="Polar residues" evidence="2">
    <location>
        <begin position="41"/>
        <end position="60"/>
    </location>
</feature>
<dbReference type="SMART" id="SM01392">
    <property type="entry name" value="MAGE_N"/>
    <property type="match status" value="1"/>
</dbReference>
<dbReference type="Gene3D" id="1.10.10.1210">
    <property type="entry name" value="MAGE homology domain, winged helix WH2 motif"/>
    <property type="match status" value="1"/>
</dbReference>
<dbReference type="Pfam" id="PF12440">
    <property type="entry name" value="MAGE_N"/>
    <property type="match status" value="1"/>
</dbReference>
<dbReference type="InterPro" id="IPR037445">
    <property type="entry name" value="MAGE"/>
</dbReference>
<dbReference type="FunFam" id="1.10.10.1210:FF:000001">
    <property type="entry name" value="melanoma-associated antigen D1"/>
    <property type="match status" value="1"/>
</dbReference>
<evidence type="ECO:0000256" key="1">
    <source>
        <dbReference type="ARBA" id="ARBA00084104"/>
    </source>
</evidence>
<dbReference type="GO" id="GO:0000122">
    <property type="term" value="P:negative regulation of transcription by RNA polymerase II"/>
    <property type="evidence" value="ECO:0007669"/>
    <property type="project" value="TreeGrafter"/>
</dbReference>
<dbReference type="InterPro" id="IPR021072">
    <property type="entry name" value="MAGE_N"/>
</dbReference>
<protein>
    <submittedName>
        <fullName evidence="5">Melanoma-associated antigen B10-like</fullName>
    </submittedName>
</protein>